<dbReference type="EMBL" id="WUPT01000004">
    <property type="protein sequence ID" value="MXQ09617.1"/>
    <property type="molecule type" value="Genomic_DNA"/>
</dbReference>
<comment type="caution">
    <text evidence="1">The sequence shown here is derived from an EMBL/GenBank/DDBJ whole genome shotgun (WGS) entry which is preliminary data.</text>
</comment>
<sequence>MPLFFQRLAENHLAGDLNAVLACYAHPLVVYEPTGILIHKTPEDSARRLAERLISLRSGGAVAVKTRLEKTGPVLNKRQPYDVTKTYLDDRHSPVGESRLRYFCRSDTDQIRVELIEILQSFRMDIYPTASVASH</sequence>
<accession>A0A7C9MSU8</accession>
<gene>
    <name evidence="1" type="ORF">GQ651_17365</name>
</gene>
<dbReference type="Proteomes" id="UP000480350">
    <property type="component" value="Unassembled WGS sequence"/>
</dbReference>
<evidence type="ECO:0008006" key="3">
    <source>
        <dbReference type="Google" id="ProtNLM"/>
    </source>
</evidence>
<organism evidence="1 2">
    <name type="scientific">Kangsaoukella pontilimi</name>
    <dbReference type="NCBI Taxonomy" id="2691042"/>
    <lineage>
        <taxon>Bacteria</taxon>
        <taxon>Pseudomonadati</taxon>
        <taxon>Pseudomonadota</taxon>
        <taxon>Alphaproteobacteria</taxon>
        <taxon>Rhodobacterales</taxon>
        <taxon>Paracoccaceae</taxon>
        <taxon>Kangsaoukella</taxon>
    </lineage>
</organism>
<evidence type="ECO:0000313" key="2">
    <source>
        <dbReference type="Proteomes" id="UP000480350"/>
    </source>
</evidence>
<name>A0A7C9MSU8_9RHOB</name>
<proteinExistence type="predicted"/>
<keyword evidence="2" id="KW-1185">Reference proteome</keyword>
<reference evidence="1 2" key="2">
    <citation type="submission" date="2020-03" db="EMBL/GenBank/DDBJ databases">
        <title>Kangsaoukella pontilimi gen. nov., sp. nov., a new member of the family Rhodobacteraceae isolated from a tidal mudflat.</title>
        <authorList>
            <person name="Kim I.S."/>
        </authorList>
    </citation>
    <scope>NUCLEOTIDE SEQUENCE [LARGE SCALE GENOMIC DNA]</scope>
    <source>
        <strain evidence="1 2">GH1-50</strain>
    </source>
</reference>
<protein>
    <recommendedName>
        <fullName evidence="3">SnoaL-like protein</fullName>
    </recommendedName>
</protein>
<reference evidence="1 2" key="1">
    <citation type="submission" date="2019-12" db="EMBL/GenBank/DDBJ databases">
        <authorList>
            <person name="Lee S.D."/>
        </authorList>
    </citation>
    <scope>NUCLEOTIDE SEQUENCE [LARGE SCALE GENOMIC DNA]</scope>
    <source>
        <strain evidence="1 2">GH1-50</strain>
    </source>
</reference>
<dbReference type="AlphaFoldDB" id="A0A7C9MSU8"/>
<evidence type="ECO:0000313" key="1">
    <source>
        <dbReference type="EMBL" id="MXQ09617.1"/>
    </source>
</evidence>